<dbReference type="SUPFAM" id="SSF53213">
    <property type="entry name" value="LigB-like"/>
    <property type="match status" value="1"/>
</dbReference>
<protein>
    <recommendedName>
        <fullName evidence="7">Extradiol ring-cleavage dioxygenase class III enzyme subunit B domain-containing protein</fullName>
    </recommendedName>
</protein>
<evidence type="ECO:0000256" key="6">
    <source>
        <dbReference type="SAM" id="SignalP"/>
    </source>
</evidence>
<dbReference type="EMBL" id="JAUTXT010000042">
    <property type="protein sequence ID" value="KAK3671502.1"/>
    <property type="molecule type" value="Genomic_DNA"/>
</dbReference>
<dbReference type="InterPro" id="IPR004183">
    <property type="entry name" value="Xdiol_dOase_suB"/>
</dbReference>
<feature type="domain" description="Extradiol ring-cleavage dioxygenase class III enzyme subunit B" evidence="7">
    <location>
        <begin position="118"/>
        <end position="365"/>
    </location>
</feature>
<evidence type="ECO:0000256" key="4">
    <source>
        <dbReference type="ARBA" id="ARBA00022833"/>
    </source>
</evidence>
<dbReference type="AlphaFoldDB" id="A0AAE0WFN2"/>
<comment type="caution">
    <text evidence="8">The sequence shown here is derived from an EMBL/GenBank/DDBJ whole genome shotgun (WGS) entry which is preliminary data.</text>
</comment>
<name>A0AAE0WFN2_9PEZI</name>
<evidence type="ECO:0000259" key="7">
    <source>
        <dbReference type="Pfam" id="PF02900"/>
    </source>
</evidence>
<gene>
    <name evidence="8" type="ORF">LTR78_008601</name>
</gene>
<keyword evidence="4" id="KW-0862">Zinc</keyword>
<sequence>MPLRFISYHTAFIIALVAFFSIPYPSGTGTDEVIAATGFVRTWGYVCDRLDIPERNRRLGPIYRKTFRLPKEQEHDIVSSTKISGPRKTALLTSTDPAADTSVAMGSTEAPSPRTPVFFLSHGGPNVMFETEHPAYSKLQQIGYAITHEVKPKAVVVLSAHWQGEPRIIEVNTAEGMGLIYDYYGFPPEYYEVKYPNRGSPELANKILGLLSQAGIKAEGVRRGLDHGVFAGFRCAFDPDTNPLDIPIVQVSLFDSEDPDQHYALGRALSSLRSEGVQIVCSGMSVHSLRDMRKAMMLSARSPGASLLYATTFDEALKVAVEKPVQERQKAMAELLKRPDARQAHPTFDHLLPVFVAAGAAGDDEGRQTWTMAEGSMAWGQFRFG</sequence>
<dbReference type="PANTHER" id="PTHR30096:SF0">
    <property type="entry name" value="4,5-DOPA DIOXYGENASE EXTRADIOL-LIKE PROTEIN"/>
    <property type="match status" value="1"/>
</dbReference>
<dbReference type="Proteomes" id="UP001274830">
    <property type="component" value="Unassembled WGS sequence"/>
</dbReference>
<dbReference type="GO" id="GO:0008270">
    <property type="term" value="F:zinc ion binding"/>
    <property type="evidence" value="ECO:0007669"/>
    <property type="project" value="InterPro"/>
</dbReference>
<keyword evidence="9" id="KW-1185">Reference proteome</keyword>
<evidence type="ECO:0000256" key="2">
    <source>
        <dbReference type="ARBA" id="ARBA00007581"/>
    </source>
</evidence>
<comment type="cofactor">
    <cofactor evidence="1">
        <name>Zn(2+)</name>
        <dbReference type="ChEBI" id="CHEBI:29105"/>
    </cofactor>
</comment>
<evidence type="ECO:0000313" key="8">
    <source>
        <dbReference type="EMBL" id="KAK3671502.1"/>
    </source>
</evidence>
<dbReference type="GO" id="GO:0016702">
    <property type="term" value="F:oxidoreductase activity, acting on single donors with incorporation of molecular oxygen, incorporation of two atoms of oxygen"/>
    <property type="evidence" value="ECO:0007669"/>
    <property type="project" value="UniProtKB-ARBA"/>
</dbReference>
<evidence type="ECO:0000256" key="1">
    <source>
        <dbReference type="ARBA" id="ARBA00001947"/>
    </source>
</evidence>
<keyword evidence="6" id="KW-0732">Signal</keyword>
<proteinExistence type="inferred from homology"/>
<dbReference type="CDD" id="cd07363">
    <property type="entry name" value="45_DOPA_Dioxygenase"/>
    <property type="match status" value="1"/>
</dbReference>
<reference evidence="8" key="1">
    <citation type="submission" date="2023-07" db="EMBL/GenBank/DDBJ databases">
        <title>Black Yeasts Isolated from many extreme environments.</title>
        <authorList>
            <person name="Coleine C."/>
            <person name="Stajich J.E."/>
            <person name="Selbmann L."/>
        </authorList>
    </citation>
    <scope>NUCLEOTIDE SEQUENCE</scope>
    <source>
        <strain evidence="8">CCFEE 5485</strain>
    </source>
</reference>
<feature type="signal peptide" evidence="6">
    <location>
        <begin position="1"/>
        <end position="27"/>
    </location>
</feature>
<organism evidence="8 9">
    <name type="scientific">Recurvomyces mirabilis</name>
    <dbReference type="NCBI Taxonomy" id="574656"/>
    <lineage>
        <taxon>Eukaryota</taxon>
        <taxon>Fungi</taxon>
        <taxon>Dikarya</taxon>
        <taxon>Ascomycota</taxon>
        <taxon>Pezizomycotina</taxon>
        <taxon>Dothideomycetes</taxon>
        <taxon>Dothideomycetidae</taxon>
        <taxon>Mycosphaerellales</taxon>
        <taxon>Teratosphaeriaceae</taxon>
        <taxon>Recurvomyces</taxon>
    </lineage>
</organism>
<comment type="similarity">
    <text evidence="2">Belongs to the DODA-type extradiol aromatic ring-opening dioxygenase family.</text>
</comment>
<keyword evidence="5" id="KW-0560">Oxidoreductase</keyword>
<feature type="chain" id="PRO_5041963154" description="Extradiol ring-cleavage dioxygenase class III enzyme subunit B domain-containing protein" evidence="6">
    <location>
        <begin position="28"/>
        <end position="385"/>
    </location>
</feature>
<dbReference type="PANTHER" id="PTHR30096">
    <property type="entry name" value="4,5-DOPA DIOXYGENASE EXTRADIOL-LIKE PROTEIN"/>
    <property type="match status" value="1"/>
</dbReference>
<evidence type="ECO:0000256" key="3">
    <source>
        <dbReference type="ARBA" id="ARBA00022723"/>
    </source>
</evidence>
<accession>A0AAE0WFN2</accession>
<dbReference type="GO" id="GO:0008198">
    <property type="term" value="F:ferrous iron binding"/>
    <property type="evidence" value="ECO:0007669"/>
    <property type="project" value="InterPro"/>
</dbReference>
<keyword evidence="3" id="KW-0479">Metal-binding</keyword>
<evidence type="ECO:0000256" key="5">
    <source>
        <dbReference type="ARBA" id="ARBA00023002"/>
    </source>
</evidence>
<dbReference type="Pfam" id="PF02900">
    <property type="entry name" value="LigB"/>
    <property type="match status" value="1"/>
</dbReference>
<dbReference type="Gene3D" id="3.40.830.10">
    <property type="entry name" value="LigB-like"/>
    <property type="match status" value="1"/>
</dbReference>
<dbReference type="InterPro" id="IPR014436">
    <property type="entry name" value="Extradiol_dOase_DODA"/>
</dbReference>
<evidence type="ECO:0000313" key="9">
    <source>
        <dbReference type="Proteomes" id="UP001274830"/>
    </source>
</evidence>